<keyword evidence="2" id="KW-1185">Reference proteome</keyword>
<proteinExistence type="predicted"/>
<gene>
    <name evidence="1" type="ORF">BDM02DRAFT_3240221</name>
</gene>
<comment type="caution">
    <text evidence="1">The sequence shown here is derived from an EMBL/GenBank/DDBJ whole genome shotgun (WGS) entry which is preliminary data.</text>
</comment>
<evidence type="ECO:0000313" key="2">
    <source>
        <dbReference type="Proteomes" id="UP000886501"/>
    </source>
</evidence>
<dbReference type="EMBL" id="MU118015">
    <property type="protein sequence ID" value="KAF9648325.1"/>
    <property type="molecule type" value="Genomic_DNA"/>
</dbReference>
<name>A0ACB6ZEZ5_THEGA</name>
<sequence length="259" mass="28957">MVKVFFVFQADFSLVLYNLIAPKKASGKITVCGGSWPKYIPPTDKDSRCSCPALNALANHGILPRDGRNITFKQLNKVIRDHYNFAPTFCWYVPNTIAGILGRDYKTGVFDLSDIDVHNGIEHDASFTRHDSHLMPDQGKPAPDLIEELLASGTGENGCLTKKDIARFSAKRRVEARRTNGQYSMSFSHKLFGSSNGSTLLTHFGGDIETLRPFLLEERLPDGWEPMVTDAKGLTLIKFNKTSIPVELMTDESEFARRE</sequence>
<dbReference type="Proteomes" id="UP000886501">
    <property type="component" value="Unassembled WGS sequence"/>
</dbReference>
<protein>
    <submittedName>
        <fullName evidence="1">Chloroperoxidase</fullName>
    </submittedName>
</protein>
<organism evidence="1 2">
    <name type="scientific">Thelephora ganbajun</name>
    <name type="common">Ganba fungus</name>
    <dbReference type="NCBI Taxonomy" id="370292"/>
    <lineage>
        <taxon>Eukaryota</taxon>
        <taxon>Fungi</taxon>
        <taxon>Dikarya</taxon>
        <taxon>Basidiomycota</taxon>
        <taxon>Agaricomycotina</taxon>
        <taxon>Agaricomycetes</taxon>
        <taxon>Thelephorales</taxon>
        <taxon>Thelephoraceae</taxon>
        <taxon>Thelephora</taxon>
    </lineage>
</organism>
<evidence type="ECO:0000313" key="1">
    <source>
        <dbReference type="EMBL" id="KAF9648325.1"/>
    </source>
</evidence>
<reference evidence="1" key="2">
    <citation type="journal article" date="2020" name="Nat. Commun.">
        <title>Large-scale genome sequencing of mycorrhizal fungi provides insights into the early evolution of symbiotic traits.</title>
        <authorList>
            <person name="Miyauchi S."/>
            <person name="Kiss E."/>
            <person name="Kuo A."/>
            <person name="Drula E."/>
            <person name="Kohler A."/>
            <person name="Sanchez-Garcia M."/>
            <person name="Morin E."/>
            <person name="Andreopoulos B."/>
            <person name="Barry K.W."/>
            <person name="Bonito G."/>
            <person name="Buee M."/>
            <person name="Carver A."/>
            <person name="Chen C."/>
            <person name="Cichocki N."/>
            <person name="Clum A."/>
            <person name="Culley D."/>
            <person name="Crous P.W."/>
            <person name="Fauchery L."/>
            <person name="Girlanda M."/>
            <person name="Hayes R.D."/>
            <person name="Keri Z."/>
            <person name="LaButti K."/>
            <person name="Lipzen A."/>
            <person name="Lombard V."/>
            <person name="Magnuson J."/>
            <person name="Maillard F."/>
            <person name="Murat C."/>
            <person name="Nolan M."/>
            <person name="Ohm R.A."/>
            <person name="Pangilinan J."/>
            <person name="Pereira M.F."/>
            <person name="Perotto S."/>
            <person name="Peter M."/>
            <person name="Pfister S."/>
            <person name="Riley R."/>
            <person name="Sitrit Y."/>
            <person name="Stielow J.B."/>
            <person name="Szollosi G."/>
            <person name="Zifcakova L."/>
            <person name="Stursova M."/>
            <person name="Spatafora J.W."/>
            <person name="Tedersoo L."/>
            <person name="Vaario L.M."/>
            <person name="Yamada A."/>
            <person name="Yan M."/>
            <person name="Wang P."/>
            <person name="Xu J."/>
            <person name="Bruns T."/>
            <person name="Baldrian P."/>
            <person name="Vilgalys R."/>
            <person name="Dunand C."/>
            <person name="Henrissat B."/>
            <person name="Grigoriev I.V."/>
            <person name="Hibbett D."/>
            <person name="Nagy L.G."/>
            <person name="Martin F.M."/>
        </authorList>
    </citation>
    <scope>NUCLEOTIDE SEQUENCE</scope>
    <source>
        <strain evidence="1">P2</strain>
    </source>
</reference>
<reference evidence="1" key="1">
    <citation type="submission" date="2019-10" db="EMBL/GenBank/DDBJ databases">
        <authorList>
            <consortium name="DOE Joint Genome Institute"/>
            <person name="Kuo A."/>
            <person name="Miyauchi S."/>
            <person name="Kiss E."/>
            <person name="Drula E."/>
            <person name="Kohler A."/>
            <person name="Sanchez-Garcia M."/>
            <person name="Andreopoulos B."/>
            <person name="Barry K.W."/>
            <person name="Bonito G."/>
            <person name="Buee M."/>
            <person name="Carver A."/>
            <person name="Chen C."/>
            <person name="Cichocki N."/>
            <person name="Clum A."/>
            <person name="Culley D."/>
            <person name="Crous P.W."/>
            <person name="Fauchery L."/>
            <person name="Girlanda M."/>
            <person name="Hayes R."/>
            <person name="Keri Z."/>
            <person name="Labutti K."/>
            <person name="Lipzen A."/>
            <person name="Lombard V."/>
            <person name="Magnuson J."/>
            <person name="Maillard F."/>
            <person name="Morin E."/>
            <person name="Murat C."/>
            <person name="Nolan M."/>
            <person name="Ohm R."/>
            <person name="Pangilinan J."/>
            <person name="Pereira M."/>
            <person name="Perotto S."/>
            <person name="Peter M."/>
            <person name="Riley R."/>
            <person name="Sitrit Y."/>
            <person name="Stielow B."/>
            <person name="Szollosi G."/>
            <person name="Zifcakova L."/>
            <person name="Stursova M."/>
            <person name="Spatafora J.W."/>
            <person name="Tedersoo L."/>
            <person name="Vaario L.-M."/>
            <person name="Yamada A."/>
            <person name="Yan M."/>
            <person name="Wang P."/>
            <person name="Xu J."/>
            <person name="Bruns T."/>
            <person name="Baldrian P."/>
            <person name="Vilgalys R."/>
            <person name="Henrissat B."/>
            <person name="Grigoriev I.V."/>
            <person name="Hibbett D."/>
            <person name="Nagy L.G."/>
            <person name="Martin F.M."/>
        </authorList>
    </citation>
    <scope>NUCLEOTIDE SEQUENCE</scope>
    <source>
        <strain evidence="1">P2</strain>
    </source>
</reference>
<accession>A0ACB6ZEZ5</accession>